<dbReference type="Gene3D" id="3.40.50.1820">
    <property type="entry name" value="alpha/beta hydrolase"/>
    <property type="match status" value="1"/>
</dbReference>
<sequence>MEYDTVGSSADPTILLVMGLGAQLIHWHENFCGMLADGGFHVVRFDNRDAGLSTKFDGVDVDFAALVAGALEGQEVFDTPYDLSDMADDAFGLLDALEIERAHVVGASLGGMIAQTMAIERPERLISLTSIMSATGTREVIGIPDDSLALLLAPAPTEREQYLDYSAKYATWCSKKYFDPDVARQHAAVAYDRCHYPDGSGRQIAAMLASGDRESSLAKMTIPTLVIHGRDDRLILPELGMRTAAVIPASNFLFLSDMGHDLPEPLWPVVVDSIHSHVRNCALVRN</sequence>
<dbReference type="AlphaFoldDB" id="A0A381PZW1"/>
<evidence type="ECO:0000313" key="2">
    <source>
        <dbReference type="EMBL" id="SUZ72582.1"/>
    </source>
</evidence>
<dbReference type="InterPro" id="IPR050471">
    <property type="entry name" value="AB_hydrolase"/>
</dbReference>
<dbReference type="InterPro" id="IPR000073">
    <property type="entry name" value="AB_hydrolase_1"/>
</dbReference>
<dbReference type="InterPro" id="IPR029058">
    <property type="entry name" value="AB_hydrolase_fold"/>
</dbReference>
<gene>
    <name evidence="2" type="ORF">METZ01_LOCUS25436</name>
</gene>
<dbReference type="GO" id="GO:0046503">
    <property type="term" value="P:glycerolipid catabolic process"/>
    <property type="evidence" value="ECO:0007669"/>
    <property type="project" value="TreeGrafter"/>
</dbReference>
<dbReference type="GO" id="GO:0004806">
    <property type="term" value="F:triacylglycerol lipase activity"/>
    <property type="evidence" value="ECO:0007669"/>
    <property type="project" value="TreeGrafter"/>
</dbReference>
<proteinExistence type="predicted"/>
<accession>A0A381PZW1</accession>
<reference evidence="2" key="1">
    <citation type="submission" date="2018-05" db="EMBL/GenBank/DDBJ databases">
        <authorList>
            <person name="Lanie J.A."/>
            <person name="Ng W.-L."/>
            <person name="Kazmierczak K.M."/>
            <person name="Andrzejewski T.M."/>
            <person name="Davidsen T.M."/>
            <person name="Wayne K.J."/>
            <person name="Tettelin H."/>
            <person name="Glass J.I."/>
            <person name="Rusch D."/>
            <person name="Podicherti R."/>
            <person name="Tsui H.-C.T."/>
            <person name="Winkler M.E."/>
        </authorList>
    </citation>
    <scope>NUCLEOTIDE SEQUENCE</scope>
</reference>
<evidence type="ECO:0000259" key="1">
    <source>
        <dbReference type="Pfam" id="PF00561"/>
    </source>
</evidence>
<dbReference type="SUPFAM" id="SSF53474">
    <property type="entry name" value="alpha/beta-Hydrolases"/>
    <property type="match status" value="1"/>
</dbReference>
<dbReference type="EMBL" id="UINC01001150">
    <property type="protein sequence ID" value="SUZ72582.1"/>
    <property type="molecule type" value="Genomic_DNA"/>
</dbReference>
<dbReference type="PANTHER" id="PTHR43433:SF5">
    <property type="entry name" value="AB HYDROLASE-1 DOMAIN-CONTAINING PROTEIN"/>
    <property type="match status" value="1"/>
</dbReference>
<organism evidence="2">
    <name type="scientific">marine metagenome</name>
    <dbReference type="NCBI Taxonomy" id="408172"/>
    <lineage>
        <taxon>unclassified sequences</taxon>
        <taxon>metagenomes</taxon>
        <taxon>ecological metagenomes</taxon>
    </lineage>
</organism>
<dbReference type="PANTHER" id="PTHR43433">
    <property type="entry name" value="HYDROLASE, ALPHA/BETA FOLD FAMILY PROTEIN"/>
    <property type="match status" value="1"/>
</dbReference>
<name>A0A381PZW1_9ZZZZ</name>
<protein>
    <recommendedName>
        <fullName evidence="1">AB hydrolase-1 domain-containing protein</fullName>
    </recommendedName>
</protein>
<dbReference type="Pfam" id="PF00561">
    <property type="entry name" value="Abhydrolase_1"/>
    <property type="match status" value="1"/>
</dbReference>
<feature type="domain" description="AB hydrolase-1" evidence="1">
    <location>
        <begin position="12"/>
        <end position="261"/>
    </location>
</feature>